<organism evidence="2 3">
    <name type="scientific">Pseudarcicella hirudinis</name>
    <dbReference type="NCBI Taxonomy" id="1079859"/>
    <lineage>
        <taxon>Bacteria</taxon>
        <taxon>Pseudomonadati</taxon>
        <taxon>Bacteroidota</taxon>
        <taxon>Cytophagia</taxon>
        <taxon>Cytophagales</taxon>
        <taxon>Flectobacillaceae</taxon>
        <taxon>Pseudarcicella</taxon>
    </lineage>
</organism>
<keyword evidence="1" id="KW-0472">Membrane</keyword>
<gene>
    <name evidence="2" type="ORF">SAMN04515674_101357</name>
</gene>
<dbReference type="Pfam" id="PF06127">
    <property type="entry name" value="Mpo1-like"/>
    <property type="match status" value="1"/>
</dbReference>
<dbReference type="STRING" id="1079859.SAMN04515674_101357"/>
<feature type="transmembrane region" description="Helical" evidence="1">
    <location>
        <begin position="32"/>
        <end position="50"/>
    </location>
</feature>
<dbReference type="RefSeq" id="WP_092011156.1">
    <property type="nucleotide sequence ID" value="NZ_FOXH01000001.1"/>
</dbReference>
<keyword evidence="1" id="KW-1133">Transmembrane helix</keyword>
<dbReference type="EMBL" id="FOXH01000001">
    <property type="protein sequence ID" value="SFP10321.1"/>
    <property type="molecule type" value="Genomic_DNA"/>
</dbReference>
<sequence length="107" mass="12793">MKKALIKTDKFENFREFYNFYLTEHSHPVSRLLHFIGTGLVIFITFYGIFTDQFKLLWFIPLVGYGFAWVGHFFFEKNKPATFKHPFYSLGSDFVMFFDIIRGKVKL</sequence>
<evidence type="ECO:0000256" key="1">
    <source>
        <dbReference type="SAM" id="Phobius"/>
    </source>
</evidence>
<dbReference type="Proteomes" id="UP000199306">
    <property type="component" value="Unassembled WGS sequence"/>
</dbReference>
<evidence type="ECO:0000313" key="3">
    <source>
        <dbReference type="Proteomes" id="UP000199306"/>
    </source>
</evidence>
<dbReference type="AlphaFoldDB" id="A0A1I5MN18"/>
<keyword evidence="1" id="KW-0812">Transmembrane</keyword>
<reference evidence="2 3" key="1">
    <citation type="submission" date="2016-10" db="EMBL/GenBank/DDBJ databases">
        <authorList>
            <person name="de Groot N.N."/>
        </authorList>
    </citation>
    <scope>NUCLEOTIDE SEQUENCE [LARGE SCALE GENOMIC DNA]</scope>
    <source>
        <strain evidence="3">E92,LMG 26720,CCM 7988</strain>
    </source>
</reference>
<feature type="transmembrane region" description="Helical" evidence="1">
    <location>
        <begin position="56"/>
        <end position="75"/>
    </location>
</feature>
<keyword evidence="3" id="KW-1185">Reference proteome</keyword>
<dbReference type="PANTHER" id="PTHR34205">
    <property type="entry name" value="TRANSMEMBRANE PROTEIN"/>
    <property type="match status" value="1"/>
</dbReference>
<dbReference type="OrthoDB" id="7356072at2"/>
<name>A0A1I5MN18_9BACT</name>
<dbReference type="InterPro" id="IPR009305">
    <property type="entry name" value="Mpo1-like"/>
</dbReference>
<protein>
    <recommendedName>
        <fullName evidence="4">DUF962 domain-containing protein</fullName>
    </recommendedName>
</protein>
<dbReference type="PANTHER" id="PTHR34205:SF2">
    <property type="entry name" value="DUF962 DOMAIN-CONTAINING PROTEIN"/>
    <property type="match status" value="1"/>
</dbReference>
<proteinExistence type="predicted"/>
<evidence type="ECO:0008006" key="4">
    <source>
        <dbReference type="Google" id="ProtNLM"/>
    </source>
</evidence>
<evidence type="ECO:0000313" key="2">
    <source>
        <dbReference type="EMBL" id="SFP10321.1"/>
    </source>
</evidence>
<accession>A0A1I5MN18</accession>